<evidence type="ECO:0000313" key="2">
    <source>
        <dbReference type="EMBL" id="GAA3720819.1"/>
    </source>
</evidence>
<dbReference type="Gene3D" id="1.10.443.10">
    <property type="entry name" value="Intergrase catalytic core"/>
    <property type="match status" value="1"/>
</dbReference>
<organism evidence="2 3">
    <name type="scientific">Sphingomonas cynarae</name>
    <dbReference type="NCBI Taxonomy" id="930197"/>
    <lineage>
        <taxon>Bacteria</taxon>
        <taxon>Pseudomonadati</taxon>
        <taxon>Pseudomonadota</taxon>
        <taxon>Alphaproteobacteria</taxon>
        <taxon>Sphingomonadales</taxon>
        <taxon>Sphingomonadaceae</taxon>
        <taxon>Sphingomonas</taxon>
    </lineage>
</organism>
<dbReference type="SUPFAM" id="SSF56349">
    <property type="entry name" value="DNA breaking-rejoining enzymes"/>
    <property type="match status" value="1"/>
</dbReference>
<evidence type="ECO:0008006" key="4">
    <source>
        <dbReference type="Google" id="ProtNLM"/>
    </source>
</evidence>
<sequence length="686" mass="76151">MVVPTTVPIVVPIGGDGLGLPNLKLRGGSYHWRRKITVAGAAVPLSLSLGTGNYQRARCMADRLGATVESLRVAYGQSTGLTPDQLKRVFSDALRWQLQRIEQDQIGSPARSEDHATINSIYAEAWAFLGHKGVEARWTPDEHDRLIDAGWSEERAKAVADLVFDLQNGDPVSKAQLDSYSETFGIASTRDNVARMARTICSARASACREATARLRVGDDDMAQWIDEALVDDAPFAFEQVERSPTPLAQSAVETYEPMAPEPVAIDEPSASALPKRQKKRLLEAAEECITVYQTAGAWDTDSMKQVRTALRLFDYACGSDICIEDLEQSHVRDFTTLCRSLPNRWGRTREEQAGGIAASLARAATMPPADIGISQTTINKHLTWIAAVLAHAAGEDDDPQARRPAKPLSFTKARAGIGKTSRKARKRDRDKRANWTIQEIAKLLSAPVWTGAAGIDRRLKPGTEIIHDAWYWMPLILPLYGGRSSELAGLGLAEVHELEPIPYFRIDYTEDRALKNIQSIRRLPIHPELIRLGFIDYVTELRAAGCTLLFPEMKSPKSTTFAGTFYKSIFEPLRDWAFPKGTPWRHRAGGAWKDKDVHSYRGLATTMMKGRVASEVRCDLFGHEGETETARTYDEEAELSIKLEALQLLTPITAHIQPSHPINIRPVHRLRHGRRASTSRLTPTT</sequence>
<name>A0ABP7ELF7_9SPHN</name>
<keyword evidence="3" id="KW-1185">Reference proteome</keyword>
<keyword evidence="1" id="KW-0233">DNA recombination</keyword>
<accession>A0ABP7ELF7</accession>
<evidence type="ECO:0000313" key="3">
    <source>
        <dbReference type="Proteomes" id="UP001500523"/>
    </source>
</evidence>
<comment type="caution">
    <text evidence="2">The sequence shown here is derived from an EMBL/GenBank/DDBJ whole genome shotgun (WGS) entry which is preliminary data.</text>
</comment>
<proteinExistence type="predicted"/>
<protein>
    <recommendedName>
        <fullName evidence="4">Integrase</fullName>
    </recommendedName>
</protein>
<reference evidence="3" key="1">
    <citation type="journal article" date="2019" name="Int. J. Syst. Evol. Microbiol.">
        <title>The Global Catalogue of Microorganisms (GCM) 10K type strain sequencing project: providing services to taxonomists for standard genome sequencing and annotation.</title>
        <authorList>
            <consortium name="The Broad Institute Genomics Platform"/>
            <consortium name="The Broad Institute Genome Sequencing Center for Infectious Disease"/>
            <person name="Wu L."/>
            <person name="Ma J."/>
        </authorList>
    </citation>
    <scope>NUCLEOTIDE SEQUENCE [LARGE SCALE GENOMIC DNA]</scope>
    <source>
        <strain evidence="3">JCM 17498</strain>
    </source>
</reference>
<dbReference type="InterPro" id="IPR011010">
    <property type="entry name" value="DNA_brk_join_enz"/>
</dbReference>
<gene>
    <name evidence="2" type="ORF">GCM10022268_31360</name>
</gene>
<dbReference type="Proteomes" id="UP001500523">
    <property type="component" value="Unassembled WGS sequence"/>
</dbReference>
<dbReference type="InterPro" id="IPR013762">
    <property type="entry name" value="Integrase-like_cat_sf"/>
</dbReference>
<evidence type="ECO:0000256" key="1">
    <source>
        <dbReference type="ARBA" id="ARBA00023172"/>
    </source>
</evidence>
<dbReference type="EMBL" id="BAABBF010000009">
    <property type="protein sequence ID" value="GAA3720819.1"/>
    <property type="molecule type" value="Genomic_DNA"/>
</dbReference>